<sequence>MMDSTRTISELKSAFLRGQVRILSENLEPPEDWRHYAVEINDDELPDKVIEDVLHKGTLTHVVLDNMALHNRVVYSSQAIHHVANQIASLYWSSVNQEAQNNSVSANGVDRTADLSRQVSITKLPQDLNGQGSSSDENERYRLLREKLVSLDQQRQQKQRRLGQLRYLQKLLEPFNKPQENIQPNLVTRDGELAQELERMRMLVARVGGRIAQQKPRGDIQDGEYSLPGSSKRLEALMDAGV</sequence>
<dbReference type="GO" id="GO:0031511">
    <property type="term" value="C:Mis6-Sim4 complex"/>
    <property type="evidence" value="ECO:0007669"/>
    <property type="project" value="InterPro"/>
</dbReference>
<dbReference type="OrthoDB" id="21214at2759"/>
<dbReference type="Proteomes" id="UP001150941">
    <property type="component" value="Unassembled WGS sequence"/>
</dbReference>
<accession>A0A9W9PKR6</accession>
<dbReference type="GeneID" id="83199096"/>
<dbReference type="RefSeq" id="XP_058334934.1">
    <property type="nucleotide sequence ID" value="XM_058471793.1"/>
</dbReference>
<dbReference type="AlphaFoldDB" id="A0A9W9PKR6"/>
<dbReference type="PANTHER" id="PTHR42040">
    <property type="entry name" value="INNER KINETOCHORE SUBUNIT FTA4"/>
    <property type="match status" value="1"/>
</dbReference>
<reference evidence="1" key="1">
    <citation type="submission" date="2022-11" db="EMBL/GenBank/DDBJ databases">
        <authorList>
            <person name="Petersen C."/>
        </authorList>
    </citation>
    <scope>NUCLEOTIDE SEQUENCE</scope>
    <source>
        <strain evidence="1">IBT 19713</strain>
    </source>
</reference>
<evidence type="ECO:0000313" key="1">
    <source>
        <dbReference type="EMBL" id="KAJ5247513.1"/>
    </source>
</evidence>
<evidence type="ECO:0008006" key="3">
    <source>
        <dbReference type="Google" id="ProtNLM"/>
    </source>
</evidence>
<organism evidence="1 2">
    <name type="scientific">Penicillium chermesinum</name>
    <dbReference type="NCBI Taxonomy" id="63820"/>
    <lineage>
        <taxon>Eukaryota</taxon>
        <taxon>Fungi</taxon>
        <taxon>Dikarya</taxon>
        <taxon>Ascomycota</taxon>
        <taxon>Pezizomycotina</taxon>
        <taxon>Eurotiomycetes</taxon>
        <taxon>Eurotiomycetidae</taxon>
        <taxon>Eurotiales</taxon>
        <taxon>Aspergillaceae</taxon>
        <taxon>Penicillium</taxon>
    </lineage>
</organism>
<name>A0A9W9PKR6_9EURO</name>
<dbReference type="EMBL" id="JAPQKS010000002">
    <property type="protein sequence ID" value="KAJ5247513.1"/>
    <property type="molecule type" value="Genomic_DNA"/>
</dbReference>
<reference evidence="1" key="2">
    <citation type="journal article" date="2023" name="IMA Fungus">
        <title>Comparative genomic study of the Penicillium genus elucidates a diverse pangenome and 15 lateral gene transfer events.</title>
        <authorList>
            <person name="Petersen C."/>
            <person name="Sorensen T."/>
            <person name="Nielsen M.R."/>
            <person name="Sondergaard T.E."/>
            <person name="Sorensen J.L."/>
            <person name="Fitzpatrick D.A."/>
            <person name="Frisvad J.C."/>
            <person name="Nielsen K.L."/>
        </authorList>
    </citation>
    <scope>NUCLEOTIDE SEQUENCE</scope>
    <source>
        <strain evidence="1">IBT 19713</strain>
    </source>
</reference>
<gene>
    <name evidence="1" type="ORF">N7468_002496</name>
</gene>
<comment type="caution">
    <text evidence="1">The sequence shown here is derived from an EMBL/GenBank/DDBJ whole genome shotgun (WGS) entry which is preliminary data.</text>
</comment>
<dbReference type="PANTHER" id="PTHR42040:SF1">
    <property type="entry name" value="INNER KINETOCHORE SUBUNIT FTA4"/>
    <property type="match status" value="1"/>
</dbReference>
<protein>
    <recommendedName>
        <fullName evidence="3">Kinetochore protein fta4</fullName>
    </recommendedName>
</protein>
<dbReference type="Pfam" id="PF13093">
    <property type="entry name" value="FTA4"/>
    <property type="match status" value="1"/>
</dbReference>
<proteinExistence type="predicted"/>
<dbReference type="InterPro" id="IPR025207">
    <property type="entry name" value="Sim4_Fta4"/>
</dbReference>
<keyword evidence="2" id="KW-1185">Reference proteome</keyword>
<evidence type="ECO:0000313" key="2">
    <source>
        <dbReference type="Proteomes" id="UP001150941"/>
    </source>
</evidence>